<evidence type="ECO:0000256" key="4">
    <source>
        <dbReference type="SAM" id="SignalP"/>
    </source>
</evidence>
<dbReference type="RefSeq" id="WP_209664772.1">
    <property type="nucleotide sequence ID" value="NZ_JAGGMS010000001.1"/>
</dbReference>
<feature type="chain" id="PRO_5046818167" evidence="4">
    <location>
        <begin position="21"/>
        <end position="472"/>
    </location>
</feature>
<evidence type="ECO:0000256" key="2">
    <source>
        <dbReference type="ARBA" id="ARBA00022729"/>
    </source>
</evidence>
<dbReference type="Gene3D" id="3.40.50.1820">
    <property type="entry name" value="alpha/beta hydrolase"/>
    <property type="match status" value="1"/>
</dbReference>
<evidence type="ECO:0000313" key="6">
    <source>
        <dbReference type="EMBL" id="MBP2181339.1"/>
    </source>
</evidence>
<dbReference type="InterPro" id="IPR051601">
    <property type="entry name" value="Serine_prot/Carboxylest_S33"/>
</dbReference>
<reference evidence="6 7" key="1">
    <citation type="submission" date="2021-03" db="EMBL/GenBank/DDBJ databases">
        <title>Sequencing the genomes of 1000 actinobacteria strains.</title>
        <authorList>
            <person name="Klenk H.-P."/>
        </authorList>
    </citation>
    <scope>NUCLEOTIDE SEQUENCE [LARGE SCALE GENOMIC DNA]</scope>
    <source>
        <strain evidence="6 7">DSM 45510</strain>
    </source>
</reference>
<dbReference type="PANTHER" id="PTHR43248:SF29">
    <property type="entry name" value="TRIPEPTIDYL AMINOPEPTIDASE"/>
    <property type="match status" value="1"/>
</dbReference>
<evidence type="ECO:0000256" key="1">
    <source>
        <dbReference type="ARBA" id="ARBA00010088"/>
    </source>
</evidence>
<dbReference type="EMBL" id="JAGGMS010000001">
    <property type="protein sequence ID" value="MBP2181339.1"/>
    <property type="molecule type" value="Genomic_DNA"/>
</dbReference>
<feature type="domain" description="Peptidase S33 tripeptidyl aminopeptidase-like C-terminal" evidence="5">
    <location>
        <begin position="376"/>
        <end position="471"/>
    </location>
</feature>
<keyword evidence="3" id="KW-0378">Hydrolase</keyword>
<protein>
    <submittedName>
        <fullName evidence="6">Pimeloyl-ACP methyl ester carboxylesterase</fullName>
    </submittedName>
</protein>
<evidence type="ECO:0000259" key="5">
    <source>
        <dbReference type="Pfam" id="PF08386"/>
    </source>
</evidence>
<dbReference type="InterPro" id="IPR029058">
    <property type="entry name" value="AB_hydrolase_fold"/>
</dbReference>
<keyword evidence="2 4" id="KW-0732">Signal</keyword>
<accession>A0ABS4PPJ8</accession>
<dbReference type="PANTHER" id="PTHR43248">
    <property type="entry name" value="2-SUCCINYL-6-HYDROXY-2,4-CYCLOHEXADIENE-1-CARBOXYLATE SYNTHASE"/>
    <property type="match status" value="1"/>
</dbReference>
<keyword evidence="7" id="KW-1185">Reference proteome</keyword>
<dbReference type="InterPro" id="IPR013595">
    <property type="entry name" value="Pept_S33_TAP-like_C"/>
</dbReference>
<organism evidence="6 7">
    <name type="scientific">Amycolatopsis magusensis</name>
    <dbReference type="NCBI Taxonomy" id="882444"/>
    <lineage>
        <taxon>Bacteria</taxon>
        <taxon>Bacillati</taxon>
        <taxon>Actinomycetota</taxon>
        <taxon>Actinomycetes</taxon>
        <taxon>Pseudonocardiales</taxon>
        <taxon>Pseudonocardiaceae</taxon>
        <taxon>Amycolatopsis</taxon>
    </lineage>
</organism>
<comment type="similarity">
    <text evidence="1">Belongs to the peptidase S33 family.</text>
</comment>
<dbReference type="Proteomes" id="UP000741013">
    <property type="component" value="Unassembled WGS sequence"/>
</dbReference>
<evidence type="ECO:0000256" key="3">
    <source>
        <dbReference type="ARBA" id="ARBA00022801"/>
    </source>
</evidence>
<dbReference type="SUPFAM" id="SSF53474">
    <property type="entry name" value="alpha/beta-Hydrolases"/>
    <property type="match status" value="1"/>
</dbReference>
<sequence length="472" mass="51062">MRMVLLSALCLVGLAVPATASGAPPPGPLRWEPCPVAGSAEPQECATLRVPLDYRKPHGQEIDVRVSRIPAKRPDARHGVLLLIPGGPGSSGLNRPSTVDLPAELRERFDVVGFDPRGVGKSTPISCAMSPEDNGRTMPWPAPDGGIDANVAQGKRIADACRRNGGEVLPHINTKNEVRDLDRLRQALGERKLSYWGLSYGTYVGAVYATMFPQHTDRVVLDSTGDPRTVARGWLANYQIGVEDRFPDFARWAADPANALRLADDPAAIRPLFLDLAARLDHKPLPGLTGNGLREALLRNLYTDKGFEPFAKLMIAARDGSPVPPQPQPPEDVLQNTSAIAVSTICNDVDWPGSVKAHERAVAESRERYPLTAGMPVNITPCSFWPFEPVKPVRITDDGPSNVLMVQNMRDPSTPLAGAREMRRALGDRARMVTVDSGGHGAYRANGNACGDDTVTQYLLTGQLQESDSFCP</sequence>
<feature type="signal peptide" evidence="4">
    <location>
        <begin position="1"/>
        <end position="20"/>
    </location>
</feature>
<dbReference type="Pfam" id="PF08386">
    <property type="entry name" value="Abhydrolase_4"/>
    <property type="match status" value="1"/>
</dbReference>
<name>A0ABS4PPJ8_9PSEU</name>
<proteinExistence type="inferred from homology"/>
<gene>
    <name evidence="6" type="ORF">JOM49_002865</name>
</gene>
<evidence type="ECO:0000313" key="7">
    <source>
        <dbReference type="Proteomes" id="UP000741013"/>
    </source>
</evidence>
<comment type="caution">
    <text evidence="6">The sequence shown here is derived from an EMBL/GenBank/DDBJ whole genome shotgun (WGS) entry which is preliminary data.</text>
</comment>